<reference evidence="2 3" key="1">
    <citation type="submission" date="2016-08" db="EMBL/GenBank/DDBJ databases">
        <authorList>
            <person name="Seilhamer J.J."/>
        </authorList>
    </citation>
    <scope>NUCLEOTIDE SEQUENCE [LARGE SCALE GENOMIC DNA]</scope>
    <source>
        <strain evidence="2 3">CCBAU 10071</strain>
    </source>
</reference>
<dbReference type="Proteomes" id="UP000183174">
    <property type="component" value="Unassembled WGS sequence"/>
</dbReference>
<dbReference type="RefSeq" id="WP_036011421.1">
    <property type="nucleotide sequence ID" value="NZ_CP104173.1"/>
</dbReference>
<dbReference type="AlphaFoldDB" id="A0A1C3WSB7"/>
<evidence type="ECO:0000256" key="1">
    <source>
        <dbReference type="SAM" id="MobiDB-lite"/>
    </source>
</evidence>
<gene>
    <name evidence="2" type="ORF">GA0061099_1007167</name>
</gene>
<dbReference type="GeneID" id="93174868"/>
<feature type="region of interest" description="Disordered" evidence="1">
    <location>
        <begin position="30"/>
        <end position="76"/>
    </location>
</feature>
<proteinExistence type="predicted"/>
<name>A0A1C3WSB7_9BRAD</name>
<dbReference type="EMBL" id="FMAE01000007">
    <property type="protein sequence ID" value="SCB42962.1"/>
    <property type="molecule type" value="Genomic_DNA"/>
</dbReference>
<accession>A0A1C3WSB7</accession>
<sequence>MAAPLLNTIFEFVDFVFDLSETIDRTRQLSKPDIVEVPPDPKPLPPAARRALAEAEDRERKREQAAQAASRTDQAS</sequence>
<evidence type="ECO:0000313" key="2">
    <source>
        <dbReference type="EMBL" id="SCB42962.1"/>
    </source>
</evidence>
<feature type="compositionally biased region" description="Basic and acidic residues" evidence="1">
    <location>
        <begin position="51"/>
        <end position="64"/>
    </location>
</feature>
<organism evidence="2 3">
    <name type="scientific">Bradyrhizobium yuanmingense</name>
    <dbReference type="NCBI Taxonomy" id="108015"/>
    <lineage>
        <taxon>Bacteria</taxon>
        <taxon>Pseudomonadati</taxon>
        <taxon>Pseudomonadota</taxon>
        <taxon>Alphaproteobacteria</taxon>
        <taxon>Hyphomicrobiales</taxon>
        <taxon>Nitrobacteraceae</taxon>
        <taxon>Bradyrhizobium</taxon>
    </lineage>
</organism>
<protein>
    <submittedName>
        <fullName evidence="2">Uncharacterized protein</fullName>
    </submittedName>
</protein>
<evidence type="ECO:0000313" key="3">
    <source>
        <dbReference type="Proteomes" id="UP000183174"/>
    </source>
</evidence>